<keyword evidence="3" id="KW-1185">Reference proteome</keyword>
<proteinExistence type="predicted"/>
<dbReference type="EMBL" id="ADGI01000028">
    <property type="protein sequence ID" value="EGV32992.1"/>
    <property type="molecule type" value="Genomic_DNA"/>
</dbReference>
<evidence type="ECO:0000256" key="1">
    <source>
        <dbReference type="SAM" id="SignalP"/>
    </source>
</evidence>
<name>G1WAS9_9BACT</name>
<keyword evidence="1" id="KW-0732">Signal</keyword>
<dbReference type="GeneID" id="95425612"/>
<feature type="signal peptide" evidence="1">
    <location>
        <begin position="1"/>
        <end position="23"/>
    </location>
</feature>
<organism evidence="2 3">
    <name type="scientific">Segatella oulorum F0390</name>
    <dbReference type="NCBI Taxonomy" id="702438"/>
    <lineage>
        <taxon>Bacteria</taxon>
        <taxon>Pseudomonadati</taxon>
        <taxon>Bacteroidota</taxon>
        <taxon>Bacteroidia</taxon>
        <taxon>Bacteroidales</taxon>
        <taxon>Prevotellaceae</taxon>
        <taxon>Segatella</taxon>
    </lineage>
</organism>
<dbReference type="Pfam" id="PF13149">
    <property type="entry name" value="Mfa_like_1"/>
    <property type="match status" value="1"/>
</dbReference>
<dbReference type="OrthoDB" id="1164152at2"/>
<dbReference type="CDD" id="cd13120">
    <property type="entry name" value="BF2867_like_N"/>
    <property type="match status" value="1"/>
</dbReference>
<gene>
    <name evidence="2" type="ORF">HMPREF9431_00930</name>
</gene>
<dbReference type="Proteomes" id="UP000005141">
    <property type="component" value="Unassembled WGS sequence"/>
</dbReference>
<accession>G1WAS9</accession>
<reference evidence="2 3" key="1">
    <citation type="submission" date="2011-07" db="EMBL/GenBank/DDBJ databases">
        <title>The Genome Sequence of Prevotella oulorum F0390.</title>
        <authorList>
            <consortium name="The Broad Institute Genome Sequencing Platform"/>
            <consortium name="The Broad Institute Genome Sequencing Center for Infectious Disease"/>
            <person name="Earl A."/>
            <person name="Ward D."/>
            <person name="Feldgarden M."/>
            <person name="Gevers D."/>
            <person name="Izard J."/>
            <person name="Ganesan A."/>
            <person name="Baranova O.V."/>
            <person name="Blanton J.M."/>
            <person name="Tanner A.C."/>
            <person name="Dewhirst F.E."/>
            <person name="Young S.K."/>
            <person name="Zeng Q."/>
            <person name="Gargeya S."/>
            <person name="Fitzgerald M."/>
            <person name="Haas B."/>
            <person name="Abouelleil A."/>
            <person name="Alvarado L."/>
            <person name="Arachchi H.M."/>
            <person name="Berlin A."/>
            <person name="Brown A."/>
            <person name="Chapman S.B."/>
            <person name="Chen Z."/>
            <person name="Dunbar C."/>
            <person name="Freedman E."/>
            <person name="Gearin G."/>
            <person name="Gellesch M."/>
            <person name="Goldberg J."/>
            <person name="Griggs A."/>
            <person name="Gujja S."/>
            <person name="Heiman D."/>
            <person name="Howarth C."/>
            <person name="Larson L."/>
            <person name="Lui A."/>
            <person name="MacDonald P.J.P."/>
            <person name="Mehta T."/>
            <person name="Montmayeur A."/>
            <person name="Murphy C."/>
            <person name="Neiman D."/>
            <person name="Pearson M."/>
            <person name="Priest M."/>
            <person name="Roberts A."/>
            <person name="Saif S."/>
            <person name="Shea T."/>
            <person name="Shenoy N."/>
            <person name="Sisk P."/>
            <person name="Stolte C."/>
            <person name="Sykes S."/>
            <person name="Wortman J."/>
            <person name="Nusbaum C."/>
            <person name="Birren B."/>
        </authorList>
    </citation>
    <scope>NUCLEOTIDE SEQUENCE [LARGE SCALE GENOMIC DNA]</scope>
    <source>
        <strain evidence="2 3">F0390</strain>
    </source>
</reference>
<feature type="chain" id="PRO_5003425683" description="DUF4906 domain-containing protein" evidence="1">
    <location>
        <begin position="24"/>
        <end position="923"/>
    </location>
</feature>
<evidence type="ECO:0008006" key="4">
    <source>
        <dbReference type="Google" id="ProtNLM"/>
    </source>
</evidence>
<protein>
    <recommendedName>
        <fullName evidence="4">DUF4906 domain-containing protein</fullName>
    </recommendedName>
</protein>
<dbReference type="InterPro" id="IPR025049">
    <property type="entry name" value="Mfa-like_1"/>
</dbReference>
<evidence type="ECO:0000313" key="2">
    <source>
        <dbReference type="EMBL" id="EGV32992.1"/>
    </source>
</evidence>
<dbReference type="HOGENOM" id="CLU_015155_0_0_10"/>
<evidence type="ECO:0000313" key="3">
    <source>
        <dbReference type="Proteomes" id="UP000005141"/>
    </source>
</evidence>
<dbReference type="RefSeq" id="WP_004379949.1">
    <property type="nucleotide sequence ID" value="NZ_JH114215.1"/>
</dbReference>
<sequence>MQKDNLLALMKSHAYIVCGIALAGSLFTVACTDDDIVSPNKQQRNAAAVRFNIIDGQQKALAQRANGLTRGITPQLLPASTFETHQLEVQSNVPLADACLEETTIEGFMPVKADTKTRGDLTTTLAQNFSSLGYRGKTAATISTTPTWFYNEATKSDGNLVNDIRWQWDLNHARFFAVYPQVTSTYPNITLSPNTYAGTPFVNFTVDADVAKQKDLMTACTGDVEYDSFAGITPETNLNFQHALTAITFAVGKNLSLNKTIDRVELQNVQTRAKYTLPTVYGAAGTWDLTASPTRGTVTLSGLSVSTNLAENTTIIGNHGENFTFMMIPQPIQGKNIKAVIHCADGTTITSTLKGDDWQPGTTRQYKLTQKNSNRYHIVATSPSAVAYDATQSDYYTIRSYRDDFDPATNSIVQNPVAWKVVKYEESADNGATWTDLGTTKPAWLTTLSKDQGTGGTAGEQGTGTLKTDIQDNFKTYNDVLKNATPKGTISNPFNLADGLNGSMNNIAETANSYLISAPGYYCLPLAYGNSLKNNAWNTNAYQSTESASISYLLKNFKDHRGMDITNPWLRWQTGGLPDGAKIVWMDQPNLVRSASFRIFVHNTMDFLGFEVKQEDIRNGNAVIAVTKGGTVVWSWHLWFDHADALDKIPCKNHDGVIYKFTRRTLGSAYQNHKETTYTQPRKVRITIVQQGGNNQTKEATQFIITQNNGVENGPTISTLYLFGRKDAMPGTDIVYDGNSSTPSTTAFQQEHGAQTISTTIQHPGTYYRENTYPFNHYSQLYYNLWSINNYKIRNLDYKPIIKTIYDPCPAGFHIPPTKAFTGFTTTGKGSTNPSEFNVEGTFNMGWNFKTGVGTSIIFFPASGARSISYYIPTNVGELGIYWTAGISTFSDSYYFSFLPNDISPFYETYRSDCYSVRPVADN</sequence>
<dbReference type="PATRIC" id="fig|702438.4.peg.957"/>
<dbReference type="PROSITE" id="PS51257">
    <property type="entry name" value="PROKAR_LIPOPROTEIN"/>
    <property type="match status" value="1"/>
</dbReference>
<comment type="caution">
    <text evidence="2">The sequence shown here is derived from an EMBL/GenBank/DDBJ whole genome shotgun (WGS) entry which is preliminary data.</text>
</comment>
<dbReference type="eggNOG" id="ENOG5033R2V">
    <property type="taxonomic scope" value="Bacteria"/>
</dbReference>
<dbReference type="AlphaFoldDB" id="G1WAS9"/>
<dbReference type="CDD" id="cd13121">
    <property type="entry name" value="BF2867_like_C"/>
    <property type="match status" value="1"/>
</dbReference>